<dbReference type="AlphaFoldDB" id="A0A1Y1WDD2"/>
<keyword evidence="8" id="KW-1015">Disulfide bond</keyword>
<protein>
    <submittedName>
        <fullName evidence="11">Calreticulin-domain-containing protein</fullName>
    </submittedName>
</protein>
<accession>A0A1Y1WDD2</accession>
<dbReference type="RefSeq" id="XP_040744977.1">
    <property type="nucleotide sequence ID" value="XM_040891016.1"/>
</dbReference>
<dbReference type="PRINTS" id="PR00626">
    <property type="entry name" value="CALRETICULIN"/>
</dbReference>
<evidence type="ECO:0000313" key="12">
    <source>
        <dbReference type="Proteomes" id="UP000193922"/>
    </source>
</evidence>
<evidence type="ECO:0000313" key="11">
    <source>
        <dbReference type="EMBL" id="ORX71462.1"/>
    </source>
</evidence>
<dbReference type="FunFam" id="2.60.120.200:FF:000011">
    <property type="entry name" value="Probable calnexin"/>
    <property type="match status" value="1"/>
</dbReference>
<dbReference type="EMBL" id="MCFD01000004">
    <property type="protein sequence ID" value="ORX71462.1"/>
    <property type="molecule type" value="Genomic_DNA"/>
</dbReference>
<dbReference type="Gene3D" id="2.10.250.10">
    <property type="entry name" value="Calreticulin/calnexin, P domain"/>
    <property type="match status" value="1"/>
</dbReference>
<dbReference type="GO" id="GO:0036503">
    <property type="term" value="P:ERAD pathway"/>
    <property type="evidence" value="ECO:0007669"/>
    <property type="project" value="TreeGrafter"/>
</dbReference>
<keyword evidence="9" id="KW-0732">Signal</keyword>
<evidence type="ECO:0000256" key="1">
    <source>
        <dbReference type="ARBA" id="ARBA00004389"/>
    </source>
</evidence>
<feature type="transmembrane region" description="Helical" evidence="9">
    <location>
        <begin position="469"/>
        <end position="493"/>
    </location>
</feature>
<dbReference type="GO" id="GO:0051082">
    <property type="term" value="F:unfolded protein binding"/>
    <property type="evidence" value="ECO:0007669"/>
    <property type="project" value="InterPro"/>
</dbReference>
<evidence type="ECO:0000256" key="7">
    <source>
        <dbReference type="ARBA" id="ARBA00023186"/>
    </source>
</evidence>
<dbReference type="SUPFAM" id="SSF63887">
    <property type="entry name" value="P-domain of calnexin/calreticulin"/>
    <property type="match status" value="1"/>
</dbReference>
<dbReference type="InterPro" id="IPR009033">
    <property type="entry name" value="Calreticulin/calnexin_P_dom_sf"/>
</dbReference>
<comment type="similarity">
    <text evidence="2 9">Belongs to the calreticulin family.</text>
</comment>
<keyword evidence="6 9" id="KW-0472">Membrane</keyword>
<keyword evidence="5 9" id="KW-1133">Transmembrane helix</keyword>
<dbReference type="InterPro" id="IPR013320">
    <property type="entry name" value="ConA-like_dom_sf"/>
</dbReference>
<evidence type="ECO:0000256" key="3">
    <source>
        <dbReference type="ARBA" id="ARBA00022692"/>
    </source>
</evidence>
<keyword evidence="3 9" id="KW-0812">Transmembrane</keyword>
<feature type="signal peptide" evidence="9">
    <location>
        <begin position="1"/>
        <end position="22"/>
    </location>
</feature>
<feature type="region of interest" description="Disordered" evidence="10">
    <location>
        <begin position="236"/>
        <end position="325"/>
    </location>
</feature>
<dbReference type="OrthoDB" id="1938156at2759"/>
<gene>
    <name evidence="11" type="ORF">DL89DRAFT_313768</name>
</gene>
<dbReference type="GO" id="GO:0006457">
    <property type="term" value="P:protein folding"/>
    <property type="evidence" value="ECO:0007669"/>
    <property type="project" value="InterPro"/>
</dbReference>
<comment type="subcellular location">
    <subcellularLocation>
        <location evidence="1">Endoplasmic reticulum membrane</location>
        <topology evidence="1">Single-pass membrane protein</topology>
    </subcellularLocation>
</comment>
<dbReference type="GO" id="GO:0005509">
    <property type="term" value="F:calcium ion binding"/>
    <property type="evidence" value="ECO:0007669"/>
    <property type="project" value="InterPro"/>
</dbReference>
<feature type="compositionally biased region" description="Basic and acidic residues" evidence="10">
    <location>
        <begin position="239"/>
        <end position="250"/>
    </location>
</feature>
<comment type="caution">
    <text evidence="11">The sequence shown here is derived from an EMBL/GenBank/DDBJ whole genome shotgun (WGS) entry which is preliminary data.</text>
</comment>
<reference evidence="11 12" key="1">
    <citation type="submission" date="2016-07" db="EMBL/GenBank/DDBJ databases">
        <title>Pervasive Adenine N6-methylation of Active Genes in Fungi.</title>
        <authorList>
            <consortium name="DOE Joint Genome Institute"/>
            <person name="Mondo S.J."/>
            <person name="Dannebaum R.O."/>
            <person name="Kuo R.C."/>
            <person name="Labutti K."/>
            <person name="Haridas S."/>
            <person name="Kuo A."/>
            <person name="Salamov A."/>
            <person name="Ahrendt S.R."/>
            <person name="Lipzen A."/>
            <person name="Sullivan W."/>
            <person name="Andreopoulos W.B."/>
            <person name="Clum A."/>
            <person name="Lindquist E."/>
            <person name="Daum C."/>
            <person name="Ramamoorthy G.K."/>
            <person name="Gryganskyi A."/>
            <person name="Culley D."/>
            <person name="Magnuson J.K."/>
            <person name="James T.Y."/>
            <person name="O'Malley M.A."/>
            <person name="Stajich J.E."/>
            <person name="Spatafora J.W."/>
            <person name="Visel A."/>
            <person name="Grigoriev I.V."/>
        </authorList>
    </citation>
    <scope>NUCLEOTIDE SEQUENCE [LARGE SCALE GENOMIC DNA]</scope>
    <source>
        <strain evidence="11 12">ATCC 12442</strain>
    </source>
</reference>
<dbReference type="GeneID" id="63807664"/>
<feature type="chain" id="PRO_5011811737" evidence="9">
    <location>
        <begin position="23"/>
        <end position="542"/>
    </location>
</feature>
<feature type="region of interest" description="Disordered" evidence="10">
    <location>
        <begin position="503"/>
        <end position="542"/>
    </location>
</feature>
<dbReference type="FunFam" id="2.10.250.10:FF:000001">
    <property type="entry name" value="Calnexin homolog"/>
    <property type="match status" value="1"/>
</dbReference>
<dbReference type="STRING" id="61395.A0A1Y1WDD2"/>
<dbReference type="Proteomes" id="UP000193922">
    <property type="component" value="Unassembled WGS sequence"/>
</dbReference>
<name>A0A1Y1WDD2_9FUNG</name>
<organism evidence="11 12">
    <name type="scientific">Linderina pennispora</name>
    <dbReference type="NCBI Taxonomy" id="61395"/>
    <lineage>
        <taxon>Eukaryota</taxon>
        <taxon>Fungi</taxon>
        <taxon>Fungi incertae sedis</taxon>
        <taxon>Zoopagomycota</taxon>
        <taxon>Kickxellomycotina</taxon>
        <taxon>Kickxellomycetes</taxon>
        <taxon>Kickxellales</taxon>
        <taxon>Kickxellaceae</taxon>
        <taxon>Linderina</taxon>
    </lineage>
</organism>
<dbReference type="PANTHER" id="PTHR11073">
    <property type="entry name" value="CALRETICULIN AND CALNEXIN"/>
    <property type="match status" value="1"/>
</dbReference>
<feature type="disulfide bond" evidence="8">
    <location>
        <begin position="132"/>
        <end position="163"/>
    </location>
</feature>
<dbReference type="Gene3D" id="2.60.120.200">
    <property type="match status" value="1"/>
</dbReference>
<sequence length="542" mass="60030">MTRLNLLMLAALTVLSSNRAMGDEAKPTIKLPAFEPYAVDGAAMWEQFTDSSASRWRRSQAEKKGEEGLRYDGEWEVEELTKLAGIEGDKALVVKSEARHHAISAKLDKTFDPATDGMVFQYEVKLQESLGCGGAYAKLLTTPFAGEFSDATPYTIMFGPDKCGESKIHLIFRHKNPITGEYTEHHLDQPPMPPVDHLSHLYTLVIHPNNTFNMLVDNVEKRTGSLLADFVPPVNPPKEIVDENDKKPEDWVDDAEIPDPKARKPEDWDEDAPLLIPDEEAEKPKGWLEDEPLMVPAPDAEKPADWDDEEDGDWSPPLVPNPKCEDAPGCGPWERPMKRNPEFKGQWSAPLIENPLYKGQWAPRNIPNPAFFEDLELYKLNKIDAVGFELADVASQIAKDVWAPKLASENEVEVATRPKPPPAPKPQMPPVLDMFKARFVEVIDSIHAFYEEFTNEGIISALRNERHGAFGILMLAAGLSWMMWNIVLVFGFVSRIWRETTPRAPGAGAAAAGSGDAAEGSSTGRAAAAATTATKRSAKKSE</sequence>
<keyword evidence="12" id="KW-1185">Reference proteome</keyword>
<dbReference type="GO" id="GO:0005789">
    <property type="term" value="C:endoplasmic reticulum membrane"/>
    <property type="evidence" value="ECO:0007669"/>
    <property type="project" value="UniProtKB-SubCell"/>
</dbReference>
<proteinExistence type="inferred from homology"/>
<dbReference type="Pfam" id="PF00262">
    <property type="entry name" value="Calreticulin"/>
    <property type="match status" value="1"/>
</dbReference>
<evidence type="ECO:0000256" key="2">
    <source>
        <dbReference type="ARBA" id="ARBA00010983"/>
    </source>
</evidence>
<evidence type="ECO:0000256" key="4">
    <source>
        <dbReference type="ARBA" id="ARBA00022824"/>
    </source>
</evidence>
<keyword evidence="7 9" id="KW-0143">Chaperone</keyword>
<keyword evidence="4 9" id="KW-0256">Endoplasmic reticulum</keyword>
<evidence type="ECO:0000256" key="9">
    <source>
        <dbReference type="RuleBase" id="RU362126"/>
    </source>
</evidence>
<evidence type="ECO:0000256" key="8">
    <source>
        <dbReference type="PIRSR" id="PIRSR601580-3"/>
    </source>
</evidence>
<dbReference type="PROSITE" id="PS00804">
    <property type="entry name" value="CALRETICULIN_2"/>
    <property type="match status" value="1"/>
</dbReference>
<dbReference type="InterPro" id="IPR001580">
    <property type="entry name" value="Calret/calnex"/>
</dbReference>
<feature type="compositionally biased region" description="Low complexity" evidence="10">
    <location>
        <begin position="504"/>
        <end position="535"/>
    </location>
</feature>
<dbReference type="PANTHER" id="PTHR11073:SF1">
    <property type="entry name" value="CALNEXIN 14D-RELATED"/>
    <property type="match status" value="1"/>
</dbReference>
<evidence type="ECO:0000256" key="6">
    <source>
        <dbReference type="ARBA" id="ARBA00023136"/>
    </source>
</evidence>
<evidence type="ECO:0000256" key="10">
    <source>
        <dbReference type="SAM" id="MobiDB-lite"/>
    </source>
</evidence>
<dbReference type="SUPFAM" id="SSF49899">
    <property type="entry name" value="Concanavalin A-like lectins/glucanases"/>
    <property type="match status" value="1"/>
</dbReference>
<evidence type="ECO:0000256" key="5">
    <source>
        <dbReference type="ARBA" id="ARBA00022989"/>
    </source>
</evidence>
<dbReference type="InterPro" id="IPR018124">
    <property type="entry name" value="Calret/calnex_CS"/>
</dbReference>
<feature type="compositionally biased region" description="Acidic residues" evidence="10">
    <location>
        <begin position="267"/>
        <end position="281"/>
    </location>
</feature>